<reference evidence="2 3" key="1">
    <citation type="journal article" date="2019" name="Philos. Trans. R. Soc. Lond., B, Biol. Sci.">
        <title>Ant behaviour and brain gene expression of defending hosts depend on the ecological success of the intruding social parasite.</title>
        <authorList>
            <person name="Kaur R."/>
            <person name="Stoldt M."/>
            <person name="Jongepier E."/>
            <person name="Feldmeyer B."/>
            <person name="Menzel F."/>
            <person name="Bornberg-Bauer E."/>
            <person name="Foitzik S."/>
        </authorList>
    </citation>
    <scope>NUCLEOTIDE SEQUENCE [LARGE SCALE GENOMIC DNA]</scope>
    <source>
        <tissue evidence="2">Whole body</tissue>
    </source>
</reference>
<feature type="domain" description="CYTH" evidence="1">
    <location>
        <begin position="1"/>
        <end position="172"/>
    </location>
</feature>
<name>A0A4V3SAY9_9HYME</name>
<dbReference type="GO" id="GO:0016462">
    <property type="term" value="F:pyrophosphatase activity"/>
    <property type="evidence" value="ECO:0007669"/>
    <property type="project" value="UniProtKB-ARBA"/>
</dbReference>
<dbReference type="InterPro" id="IPR023577">
    <property type="entry name" value="CYTH_domain"/>
</dbReference>
<dbReference type="PROSITE" id="PS51707">
    <property type="entry name" value="CYTH"/>
    <property type="match status" value="1"/>
</dbReference>
<dbReference type="STRING" id="300112.A0A4V3SAY9"/>
<dbReference type="Pfam" id="PF01928">
    <property type="entry name" value="CYTH"/>
    <property type="match status" value="1"/>
</dbReference>
<gene>
    <name evidence="2" type="ORF">DBV15_01722</name>
</gene>
<organism evidence="2 3">
    <name type="scientific">Temnothorax longispinosus</name>
    <dbReference type="NCBI Taxonomy" id="300112"/>
    <lineage>
        <taxon>Eukaryota</taxon>
        <taxon>Metazoa</taxon>
        <taxon>Ecdysozoa</taxon>
        <taxon>Arthropoda</taxon>
        <taxon>Hexapoda</taxon>
        <taxon>Insecta</taxon>
        <taxon>Pterygota</taxon>
        <taxon>Neoptera</taxon>
        <taxon>Endopterygota</taxon>
        <taxon>Hymenoptera</taxon>
        <taxon>Apocrita</taxon>
        <taxon>Aculeata</taxon>
        <taxon>Formicoidea</taxon>
        <taxon>Formicidae</taxon>
        <taxon>Myrmicinae</taxon>
        <taxon>Temnothorax</taxon>
    </lineage>
</organism>
<accession>A0A4V3SAY9</accession>
<protein>
    <recommendedName>
        <fullName evidence="1">CYTH domain-containing protein</fullName>
    </recommendedName>
</protein>
<proteinExistence type="predicted"/>
<dbReference type="InterPro" id="IPR033469">
    <property type="entry name" value="CYTH-like_dom_sf"/>
</dbReference>
<evidence type="ECO:0000313" key="3">
    <source>
        <dbReference type="Proteomes" id="UP000310200"/>
    </source>
</evidence>
<evidence type="ECO:0000313" key="2">
    <source>
        <dbReference type="EMBL" id="TGZ50784.1"/>
    </source>
</evidence>
<comment type="caution">
    <text evidence="2">The sequence shown here is derived from an EMBL/GenBank/DDBJ whole genome shotgun (WGS) entry which is preliminary data.</text>
</comment>
<dbReference type="PANTHER" id="PTHR21028">
    <property type="entry name" value="SI:CH211-156B7.4"/>
    <property type="match status" value="1"/>
</dbReference>
<dbReference type="Gene3D" id="2.40.320.10">
    <property type="entry name" value="Hypothetical Protein Pfu-838710-001"/>
    <property type="match status" value="1"/>
</dbReference>
<dbReference type="PANTHER" id="PTHR21028:SF2">
    <property type="entry name" value="CYTH DOMAIN-CONTAINING PROTEIN"/>
    <property type="match status" value="1"/>
</dbReference>
<dbReference type="Proteomes" id="UP000310200">
    <property type="component" value="Unassembled WGS sequence"/>
</dbReference>
<dbReference type="EMBL" id="QBLH01001859">
    <property type="protein sequence ID" value="TGZ50784.1"/>
    <property type="molecule type" value="Genomic_DNA"/>
</dbReference>
<dbReference type="SUPFAM" id="SSF55154">
    <property type="entry name" value="CYTH-like phosphatases"/>
    <property type="match status" value="1"/>
</dbReference>
<dbReference type="SMART" id="SM01118">
    <property type="entry name" value="CYTH"/>
    <property type="match status" value="1"/>
</dbReference>
<keyword evidence="3" id="KW-1185">Reference proteome</keyword>
<dbReference type="AlphaFoldDB" id="A0A4V3SAY9"/>
<dbReference type="InterPro" id="IPR008173">
    <property type="entry name" value="Adenylyl_cyclase_CyaB"/>
</dbReference>
<sequence>MRNIDVKAVIRDFARTIAKARELSETPEVKIEQHDTFFKAKDGRLKLRKFKVGDGAAELILYKRPDVFGPKLSTYDKVELNADIVESITNILSQAMGVLGIVKKTRLLYIVGQTRIHIDNVDRLGDFIELEVVLKEDQDVEEARDIAENLMQKLFIKEDDLVANAYVDILNSK</sequence>
<evidence type="ECO:0000259" key="1">
    <source>
        <dbReference type="PROSITE" id="PS51707"/>
    </source>
</evidence>
<dbReference type="CDD" id="cd07890">
    <property type="entry name" value="CYTH-like_AC_IV-like"/>
    <property type="match status" value="1"/>
</dbReference>